<evidence type="ECO:0000256" key="3">
    <source>
        <dbReference type="ARBA" id="ARBA00024824"/>
    </source>
</evidence>
<evidence type="ECO:0000256" key="4">
    <source>
        <dbReference type="PROSITE-ProRule" id="PRU00176"/>
    </source>
</evidence>
<evidence type="ECO:0000256" key="2">
    <source>
        <dbReference type="ARBA" id="ARBA00022481"/>
    </source>
</evidence>
<keyword evidence="8" id="KW-1185">Reference proteome</keyword>
<feature type="region of interest" description="Disordered" evidence="5">
    <location>
        <begin position="189"/>
        <end position="233"/>
    </location>
</feature>
<dbReference type="PANTHER" id="PTHR45913:SF10">
    <property type="entry name" value="DUF4371 DOMAIN-CONTAINING PROTEIN"/>
    <property type="match status" value="1"/>
</dbReference>
<dbReference type="PROSITE" id="PS50102">
    <property type="entry name" value="RRM"/>
    <property type="match status" value="1"/>
</dbReference>
<comment type="function">
    <text evidence="3">Nucleolin is the major nucleolar protein of growing eukaryotic cells. It is found associated with intranucleolar chromatin and pre-ribosomal particles. It induces chromatin decondensation by binding to histone H1. It is thought to play a role in pre-rRNA transcription and ribosome assembly. May play a role in the process of transcriptional elongation. Binds RNA oligonucleotides with 5'-UUAGGG-3' repeats more tightly than the telomeric single-stranded DNA 5'-TTAGGG-3' repeats.</text>
</comment>
<feature type="compositionally biased region" description="Acidic residues" evidence="5">
    <location>
        <begin position="194"/>
        <end position="204"/>
    </location>
</feature>
<dbReference type="SMART" id="SM00360">
    <property type="entry name" value="RRM"/>
    <property type="match status" value="1"/>
</dbReference>
<dbReference type="InterPro" id="IPR034230">
    <property type="entry name" value="Nucleolin_RRM1"/>
</dbReference>
<feature type="compositionally biased region" description="Acidic residues" evidence="5">
    <location>
        <begin position="22"/>
        <end position="42"/>
    </location>
</feature>
<organism evidence="7 8">
    <name type="scientific">Pipistrellus kuhlii</name>
    <name type="common">Kuhl's pipistrelle</name>
    <dbReference type="NCBI Taxonomy" id="59472"/>
    <lineage>
        <taxon>Eukaryota</taxon>
        <taxon>Metazoa</taxon>
        <taxon>Chordata</taxon>
        <taxon>Craniata</taxon>
        <taxon>Vertebrata</taxon>
        <taxon>Euteleostomi</taxon>
        <taxon>Mammalia</taxon>
        <taxon>Eutheria</taxon>
        <taxon>Laurasiatheria</taxon>
        <taxon>Chiroptera</taxon>
        <taxon>Yangochiroptera</taxon>
        <taxon>Vespertilionidae</taxon>
        <taxon>Pipistrellus</taxon>
    </lineage>
</organism>
<feature type="region of interest" description="Disordered" evidence="5">
    <location>
        <begin position="1"/>
        <end position="57"/>
    </location>
</feature>
<feature type="compositionally biased region" description="Basic and acidic residues" evidence="5">
    <location>
        <begin position="221"/>
        <end position="232"/>
    </location>
</feature>
<feature type="region of interest" description="Disordered" evidence="5">
    <location>
        <begin position="151"/>
        <end position="170"/>
    </location>
</feature>
<keyword evidence="2" id="KW-0488">Methylation</keyword>
<name>A0A7J7XV24_PIPKU</name>
<gene>
    <name evidence="7" type="ORF">mPipKuh1_010452</name>
</gene>
<reference evidence="7 8" key="1">
    <citation type="journal article" date="2020" name="Nature">
        <title>Six reference-quality genomes reveal evolution of bat adaptations.</title>
        <authorList>
            <person name="Jebb D."/>
            <person name="Huang Z."/>
            <person name="Pippel M."/>
            <person name="Hughes G.M."/>
            <person name="Lavrichenko K."/>
            <person name="Devanna P."/>
            <person name="Winkler S."/>
            <person name="Jermiin L.S."/>
            <person name="Skirmuntt E.C."/>
            <person name="Katzourakis A."/>
            <person name="Burkitt-Gray L."/>
            <person name="Ray D.A."/>
            <person name="Sullivan K.A.M."/>
            <person name="Roscito J.G."/>
            <person name="Kirilenko B.M."/>
            <person name="Davalos L.M."/>
            <person name="Corthals A.P."/>
            <person name="Power M.L."/>
            <person name="Jones G."/>
            <person name="Ransome R.D."/>
            <person name="Dechmann D.K.N."/>
            <person name="Locatelli A.G."/>
            <person name="Puechmaille S.J."/>
            <person name="Fedrigo O."/>
            <person name="Jarvis E.D."/>
            <person name="Hiller M."/>
            <person name="Vernes S.C."/>
            <person name="Myers E.W."/>
            <person name="Teeling E.C."/>
        </authorList>
    </citation>
    <scope>NUCLEOTIDE SEQUENCE [LARGE SCALE GENOMIC DNA]</scope>
    <source>
        <strain evidence="7">MPipKuh1</strain>
        <tissue evidence="7">Flight muscle</tissue>
    </source>
</reference>
<protein>
    <recommendedName>
        <fullName evidence="1">Nucleolin</fullName>
    </recommendedName>
</protein>
<feature type="region of interest" description="Disordered" evidence="5">
    <location>
        <begin position="76"/>
        <end position="145"/>
    </location>
</feature>
<evidence type="ECO:0000313" key="7">
    <source>
        <dbReference type="EMBL" id="KAF6353489.1"/>
    </source>
</evidence>
<dbReference type="AlphaFoldDB" id="A0A7J7XV24"/>
<accession>A0A7J7XV24</accession>
<dbReference type="FunFam" id="3.30.70.330:FF:001072">
    <property type="entry name" value="Nucleolin"/>
    <property type="match status" value="1"/>
</dbReference>
<dbReference type="Pfam" id="PF00076">
    <property type="entry name" value="RRM_1"/>
    <property type="match status" value="1"/>
</dbReference>
<dbReference type="InterPro" id="IPR000504">
    <property type="entry name" value="RRM_dom"/>
</dbReference>
<feature type="compositionally biased region" description="Acidic residues" evidence="5">
    <location>
        <begin position="128"/>
        <end position="140"/>
    </location>
</feature>
<evidence type="ECO:0000256" key="1">
    <source>
        <dbReference type="ARBA" id="ARBA00017108"/>
    </source>
</evidence>
<sequence length="952" mass="107357">MVKLAKADKNQGDSKKMACPPEEVEEDSEDEEMPDEEDESNGEEVITPQKKVKKATTPGKKVMVFPTIKIAVATPGKKAVVTPGKKAVAVPTPGKKAAVTPAKALATPGKMGAATPVKGAENIKKEDSDDDNNEEEEEEFQPAVMTATAAAPFLDDEDDDEKFDSEEEPMEIAPAEGKIAPIKAVSVKAKSTAENEDEEEEEEPVKEAPGKGKKKMAKQKAAPEAKKQKVEATEPTTGFSLFVGNLNFSKSAPELKTGISEVFAKNDLAVVDVRIGVSRKFGYVDFESAEDLEKALELTGLKVFGNEIKLEKPKGKDSKKGALFDMTTKKKQRKTEDENRVFKVEWTETFAFIQNLNGLPTCLICQEKLAHNKKSNLERHFITKHESFSTKYPVGDARKKAVEELQKSQENSSSVFNYWMQSSNNVDIASFVVSQEIAKRGKPYTDGEYIKSCFINASEELFRDFKNKADILKKIKELPLSAKTVRDGRVKMSSNLTDQRVEDLKLVSALSIAVGESCDINDTVQVSLFVRFISSTGPKEELLGLLPLKGQTCGEDIANAVIECIEKHHIPFDKIVSISTDGSKSMTGVRNGFVAILKEKINHEILTYHCIIHQEALCAQTFPEEICKVMELVINIINSIIAKGFNHRQFKEFLVEIESEYADLLLHNKVRWLSRGNVLKRFASLLTEIKAFLLEKGVHYPELWNDQWIQKFYFMVDVTSHLNELNRKLQGKGNTIFSMLEEVISFENKLSLLAQDFERETLFHFPSLLKHCQENNSYIDIWYFQTTLLNMREAFLNRFQDIRNSKATLAFVKKPLKATVTELNFSPFNIDIGNFEMQLLDIKNKELWSSKFERLCADIEILEKNKCELSSQHKWSALKDLEKEDMLIFNTWNSIPDSYNQLKKLAFAVLSLFGSTYLCEQSYLESCLKLKNTTYKSDLLKLSKEMQGHCSH</sequence>
<feature type="compositionally biased region" description="Acidic residues" evidence="5">
    <location>
        <begin position="154"/>
        <end position="170"/>
    </location>
</feature>
<dbReference type="InterPro" id="IPR012337">
    <property type="entry name" value="RNaseH-like_sf"/>
</dbReference>
<dbReference type="InterPro" id="IPR035979">
    <property type="entry name" value="RBD_domain_sf"/>
</dbReference>
<dbReference type="InterPro" id="IPR012677">
    <property type="entry name" value="Nucleotide-bd_a/b_plait_sf"/>
</dbReference>
<dbReference type="Proteomes" id="UP000558488">
    <property type="component" value="Unassembled WGS sequence"/>
</dbReference>
<dbReference type="Gene3D" id="3.30.70.330">
    <property type="match status" value="1"/>
</dbReference>
<evidence type="ECO:0000256" key="5">
    <source>
        <dbReference type="SAM" id="MobiDB-lite"/>
    </source>
</evidence>
<dbReference type="EMBL" id="JACAGB010000007">
    <property type="protein sequence ID" value="KAF6353489.1"/>
    <property type="molecule type" value="Genomic_DNA"/>
</dbReference>
<dbReference type="SUPFAM" id="SSF54928">
    <property type="entry name" value="RNA-binding domain, RBD"/>
    <property type="match status" value="1"/>
</dbReference>
<dbReference type="CDD" id="cd12403">
    <property type="entry name" value="RRM1_NCL"/>
    <property type="match status" value="1"/>
</dbReference>
<feature type="domain" description="RRM" evidence="6">
    <location>
        <begin position="239"/>
        <end position="315"/>
    </location>
</feature>
<dbReference type="GO" id="GO:0003723">
    <property type="term" value="F:RNA binding"/>
    <property type="evidence" value="ECO:0007669"/>
    <property type="project" value="UniProtKB-UniRule"/>
</dbReference>
<keyword evidence="4" id="KW-0694">RNA-binding</keyword>
<evidence type="ECO:0000313" key="8">
    <source>
        <dbReference type="Proteomes" id="UP000558488"/>
    </source>
</evidence>
<comment type="caution">
    <text evidence="7">The sequence shown here is derived from an EMBL/GenBank/DDBJ whole genome shotgun (WGS) entry which is preliminary data.</text>
</comment>
<feature type="compositionally biased region" description="Basic and acidic residues" evidence="5">
    <location>
        <begin position="1"/>
        <end position="16"/>
    </location>
</feature>
<dbReference type="PANTHER" id="PTHR45913">
    <property type="entry name" value="EPM2A-INTERACTING PROTEIN 1"/>
    <property type="match status" value="1"/>
</dbReference>
<dbReference type="SUPFAM" id="SSF53098">
    <property type="entry name" value="Ribonuclease H-like"/>
    <property type="match status" value="1"/>
</dbReference>
<evidence type="ECO:0000259" key="6">
    <source>
        <dbReference type="PROSITE" id="PS50102"/>
    </source>
</evidence>
<proteinExistence type="predicted"/>